<sequence length="785" mass="82672">MKKRNMAITIAAVSAATSVAPALAFADTLDNQVIASTDANAVNQLKGEIQGFLNTKYTNEANMLKDVTYQNSEKQNLTKAVAGQCVYTIQVKCENAKNNISNLTDMDQLDVALAQLNNTDNRFLNIEVIDNGHNTVNGQIVNWKEGKYTQEEITNVLDTASLAVIDTKSEATDAQTKVTAVQTAITSAITAAKDNVPADLTAADAAVKKAAAAVKSDAAGNSAELITPANVQAAKAALETIKTNVQDITNATNTALEALTNNFITDTKKVDDNTVELTLKNNTTPLTLKTGDTELNLQAPIYSQDKSGSYLDKDGQVIAGVTTNEQAATNDDTVVTGFEVARENLQIAQNGQPSDFEANRNYGVDYKAVATTSYKAQDLYDSSIGRFTDAGNQLYKFIKDYNAIQTPAGNATIGDVTNGTLTITFPVDKTKEMTNATSLATNVADGAFAKTVISGSNNDLTALKQALTNNAPIKTLAGADRYDTAVQVSKATFTANNSAQNVVLVSGTALADGLTATPFAASKTAPILLTGKDKVNDKTMAEIARVLPANGAKNVYVIGGENTISKSVETQLKAKGYTVTRIQGDDRYETSLAIAKVMEPKLDGTVYVAGGYAEPDAMSIAPIAARKGATNPILLANDKTGLSTDQINYISGNKAAQSYIIGGADRAPESIKTQLKDAGMTNATERLSGADRQGTNAAVIKEFATADNMKNLYVAKSDNQGLVDALSAGVLAGQTNSPVVLATNAVNAEQQSVIKAKNPTITNKTQIGEGIAAQVWSTINNLFTK</sequence>
<dbReference type="KEGG" id="rhom:FRIFI_2364"/>
<dbReference type="Proteomes" id="UP000245695">
    <property type="component" value="Chromosome 1"/>
</dbReference>
<dbReference type="EMBL" id="LN650648">
    <property type="protein sequence ID" value="CEI73890.1"/>
    <property type="molecule type" value="Genomic_DNA"/>
</dbReference>
<dbReference type="InterPro" id="IPR051922">
    <property type="entry name" value="Bact_Sporulation_Assoc"/>
</dbReference>
<keyword evidence="3" id="KW-1185">Reference proteome</keyword>
<evidence type="ECO:0000313" key="3">
    <source>
        <dbReference type="Proteomes" id="UP000245695"/>
    </source>
</evidence>
<feature type="chain" id="PRO_5015180645" evidence="1">
    <location>
        <begin position="27"/>
        <end position="785"/>
    </location>
</feature>
<dbReference type="RefSeq" id="WP_166505955.1">
    <property type="nucleotide sequence ID" value="NZ_LN650648.1"/>
</dbReference>
<organism evidence="2 3">
    <name type="scientific">Romboutsia hominis</name>
    <dbReference type="NCBI Taxonomy" id="1507512"/>
    <lineage>
        <taxon>Bacteria</taxon>
        <taxon>Bacillati</taxon>
        <taxon>Bacillota</taxon>
        <taxon>Clostridia</taxon>
        <taxon>Peptostreptococcales</taxon>
        <taxon>Peptostreptococcaceae</taxon>
        <taxon>Romboutsia</taxon>
    </lineage>
</organism>
<protein>
    <submittedName>
        <fullName evidence="2">Cell surface protein</fullName>
    </submittedName>
</protein>
<dbReference type="PANTHER" id="PTHR30032">
    <property type="entry name" value="N-ACETYLMURAMOYL-L-ALANINE AMIDASE-RELATED"/>
    <property type="match status" value="1"/>
</dbReference>
<dbReference type="Pfam" id="PF04122">
    <property type="entry name" value="CW_binding_2"/>
    <property type="match status" value="3"/>
</dbReference>
<evidence type="ECO:0000256" key="1">
    <source>
        <dbReference type="SAM" id="SignalP"/>
    </source>
</evidence>
<accession>A0A2P2BU58</accession>
<keyword evidence="1" id="KW-0732">Signal</keyword>
<dbReference type="PANTHER" id="PTHR30032:SF8">
    <property type="entry name" value="GERMINATION-SPECIFIC N-ACETYLMURAMOYL-L-ALANINE AMIDASE"/>
    <property type="match status" value="1"/>
</dbReference>
<proteinExistence type="predicted"/>
<name>A0A2P2BU58_9FIRM</name>
<dbReference type="Gene3D" id="3.40.50.12090">
    <property type="match status" value="2"/>
</dbReference>
<dbReference type="AlphaFoldDB" id="A0A2P2BU58"/>
<feature type="signal peptide" evidence="1">
    <location>
        <begin position="1"/>
        <end position="26"/>
    </location>
</feature>
<gene>
    <name evidence="2" type="ORF">FRIFI_2364</name>
</gene>
<reference evidence="2 3" key="1">
    <citation type="submission" date="2014-09" db="EMBL/GenBank/DDBJ databases">
        <authorList>
            <person name="Hornung B.V."/>
        </authorList>
    </citation>
    <scope>NUCLEOTIDE SEQUENCE [LARGE SCALE GENOMIC DNA]</scope>
    <source>
        <strain evidence="2 3">FRIFI</strain>
    </source>
</reference>
<dbReference type="InterPro" id="IPR007253">
    <property type="entry name" value="Cell_wall-bd_2"/>
</dbReference>
<evidence type="ECO:0000313" key="2">
    <source>
        <dbReference type="EMBL" id="CEI73890.1"/>
    </source>
</evidence>